<reference evidence="1 2" key="2">
    <citation type="journal article" date="2011" name="J. Bacteriol.">
        <title>Complete genome sequences for the anaerobic, extremely thermophilic plant biomass-degrading bacteria Caldicellulosiruptor hydrothermalis, Caldicellulosiruptor kristjanssonii, Caldicellulosiruptor kronotskyensis, Caldicellulosiruptor owensenis, and Caldicellulosiruptor lactoaceticus.</title>
        <authorList>
            <person name="Blumer-Schuette S.E."/>
            <person name="Ozdemir I."/>
            <person name="Mistry D."/>
            <person name="Lucas S."/>
            <person name="Lapidus A."/>
            <person name="Cheng J.F."/>
            <person name="Goodwin L.A."/>
            <person name="Pitluck S."/>
            <person name="Land M.L."/>
            <person name="Hauser L.J."/>
            <person name="Woyke T."/>
            <person name="Mikhailova N."/>
            <person name="Pati A."/>
            <person name="Kyrpides N.C."/>
            <person name="Ivanova N."/>
            <person name="Detter J.C."/>
            <person name="Walston-Davenport K."/>
            <person name="Han S."/>
            <person name="Adams M.W."/>
            <person name="Kelly R.M."/>
        </authorList>
    </citation>
    <scope>NUCLEOTIDE SEQUENCE [LARGE SCALE GENOMIC DNA]</scope>
    <source>
        <strain evidence="2">ATCC 700167 / DSM 13100 / OL</strain>
    </source>
</reference>
<dbReference type="Proteomes" id="UP000006889">
    <property type="component" value="Chromosome"/>
</dbReference>
<dbReference type="KEGG" id="cow:Calow_1607"/>
<evidence type="ECO:0000313" key="1">
    <source>
        <dbReference type="EMBL" id="ADQ05153.1"/>
    </source>
</evidence>
<protein>
    <recommendedName>
        <fullName evidence="3">DUF4380 domain-containing protein</fullName>
    </recommendedName>
</protein>
<accession>E4Q3S3</accession>
<name>E4Q3S3_CALOW</name>
<sequence length="299" mass="34286">MVEVKKVEYMGWENCYKISNGKIEAIVTTDVGPRIIHFAFEGGKNVFCVVEDQAGKVGGDEWRIYGGTRLWHSPEAMPRSYFPDNQKIDFEIVENGIVLKQPTETTTFLQKTIELKFHPTEAEAYVTYKIKNNGLFEVKFAVWALSVMAPGGVEVMPIPKIDTGLLPSYPLVMWPYTKLNDHRVLWGEDFIILKQDKNCKPPFKIGYPNLDGWACYLNDGDLFIKQYKHIDGAEYPDFGCSYETYTTDFMLEMETLSPLYTVAPCEEISHLEVWQLKKLDATIESEKDVKNLILPLIKK</sequence>
<dbReference type="AlphaFoldDB" id="E4Q3S3"/>
<dbReference type="STRING" id="632518.Calow_1607"/>
<dbReference type="RefSeq" id="WP_013412492.1">
    <property type="nucleotide sequence ID" value="NC_014657.1"/>
</dbReference>
<reference key="1">
    <citation type="submission" date="2010-09" db="EMBL/GenBank/DDBJ databases">
        <title>Complete sequence of Caldicellulosiruptor owensensis OL.</title>
        <authorList>
            <consortium name="US DOE Joint Genome Institute"/>
            <person name="Lucas S."/>
            <person name="Copeland A."/>
            <person name="Lapidus A."/>
            <person name="Cheng J.-F."/>
            <person name="Bruce D."/>
            <person name="Goodwin L."/>
            <person name="Pitluck S."/>
            <person name="Davenport K."/>
            <person name="Detter J.C."/>
            <person name="Han C."/>
            <person name="Tapia R."/>
            <person name="Land M."/>
            <person name="Hauser L."/>
            <person name="Chang Y.-J."/>
            <person name="Jeffries C."/>
            <person name="Kyrpides N."/>
            <person name="Ivanova N."/>
            <person name="Mikhailova N."/>
            <person name="Blumer-Schuette S.E."/>
            <person name="Kelly R.M."/>
            <person name="Woyke T."/>
        </authorList>
    </citation>
    <scope>NUCLEOTIDE SEQUENCE</scope>
    <source>
        <strain>OL</strain>
    </source>
</reference>
<dbReference type="OrthoDB" id="5914937at2"/>
<organism evidence="1 2">
    <name type="scientific">Caldicellulosiruptor owensensis (strain ATCC 700167 / DSM 13100 / OL)</name>
    <dbReference type="NCBI Taxonomy" id="632518"/>
    <lineage>
        <taxon>Bacteria</taxon>
        <taxon>Bacillati</taxon>
        <taxon>Bacillota</taxon>
        <taxon>Bacillota incertae sedis</taxon>
        <taxon>Caldicellulosiruptorales</taxon>
        <taxon>Caldicellulosiruptoraceae</taxon>
        <taxon>Caldicellulosiruptor</taxon>
    </lineage>
</organism>
<dbReference type="HOGENOM" id="CLU_920357_0_0_9"/>
<proteinExistence type="predicted"/>
<evidence type="ECO:0008006" key="3">
    <source>
        <dbReference type="Google" id="ProtNLM"/>
    </source>
</evidence>
<dbReference type="eggNOG" id="COG4223">
    <property type="taxonomic scope" value="Bacteria"/>
</dbReference>
<gene>
    <name evidence="1" type="ordered locus">Calow_1607</name>
</gene>
<dbReference type="EMBL" id="CP002216">
    <property type="protein sequence ID" value="ADQ05153.1"/>
    <property type="molecule type" value="Genomic_DNA"/>
</dbReference>
<evidence type="ECO:0000313" key="2">
    <source>
        <dbReference type="Proteomes" id="UP000006889"/>
    </source>
</evidence>
<keyword evidence="2" id="KW-1185">Reference proteome</keyword>